<dbReference type="EMBL" id="CP021511">
    <property type="protein sequence ID" value="ARW49106.1"/>
    <property type="molecule type" value="Genomic_DNA"/>
</dbReference>
<geneLocation type="plasmid" evidence="2">
    <name>pap1342-2</name>
</geneLocation>
<reference evidence="1 2" key="1">
    <citation type="submission" date="2017-05" db="EMBL/GenBank/DDBJ databases">
        <title>Genome sequence of Acetobacter pasteurianus subsp. pasteurianus strain SRCM101342.</title>
        <authorList>
            <person name="Cho S.H."/>
        </authorList>
    </citation>
    <scope>NUCLEOTIDE SEQUENCE [LARGE SCALE GENOMIC DNA]</scope>
    <source>
        <strain evidence="1 2">SRCM101342</strain>
        <plasmid evidence="2">pap1342-2</plasmid>
    </source>
</reference>
<dbReference type="Proteomes" id="UP000196205">
    <property type="component" value="Plasmid pAP1342-2"/>
</dbReference>
<proteinExistence type="predicted"/>
<evidence type="ECO:0000313" key="2">
    <source>
        <dbReference type="Proteomes" id="UP000196205"/>
    </source>
</evidence>
<sequence>MTSATELLTDPSCPADCLLTGNRNSLKYRNLSPNLLREGRKAPL</sequence>
<gene>
    <name evidence="1" type="ORF">S1001342_02816</name>
</gene>
<protein>
    <submittedName>
        <fullName evidence="1">Uncharacterized protein</fullName>
    </submittedName>
</protein>
<evidence type="ECO:0000313" key="1">
    <source>
        <dbReference type="EMBL" id="ARW49106.1"/>
    </source>
</evidence>
<accession>A0A1Y0YAD6</accession>
<dbReference type="AlphaFoldDB" id="A0A1Y0YAD6"/>
<name>A0A1Y0YAD6_ACEPA</name>
<keyword evidence="1" id="KW-0614">Plasmid</keyword>
<organism evidence="1 2">
    <name type="scientific">Acetobacter pasteurianus subsp. pasteurianus</name>
    <dbReference type="NCBI Taxonomy" id="481145"/>
    <lineage>
        <taxon>Bacteria</taxon>
        <taxon>Pseudomonadati</taxon>
        <taxon>Pseudomonadota</taxon>
        <taxon>Alphaproteobacteria</taxon>
        <taxon>Acetobacterales</taxon>
        <taxon>Acetobacteraceae</taxon>
        <taxon>Acetobacter</taxon>
    </lineage>
</organism>